<dbReference type="SUPFAM" id="SSF69318">
    <property type="entry name" value="Integrin alpha N-terminal domain"/>
    <property type="match status" value="1"/>
</dbReference>
<dbReference type="GeneID" id="108677388"/>
<dbReference type="GO" id="GO:0007160">
    <property type="term" value="P:cell-matrix adhesion"/>
    <property type="evidence" value="ECO:0007669"/>
    <property type="project" value="TreeGrafter"/>
</dbReference>
<evidence type="ECO:0000256" key="3">
    <source>
        <dbReference type="ARBA" id="ARBA00023180"/>
    </source>
</evidence>
<dbReference type="PANTHER" id="PTHR23220:SF122">
    <property type="entry name" value="INTEGRIN ALPHA-PS1"/>
    <property type="match status" value="1"/>
</dbReference>
<dbReference type="InterPro" id="IPR013519">
    <property type="entry name" value="Int_alpha_beta-p"/>
</dbReference>
<keyword evidence="1" id="KW-0732">Signal</keyword>
<feature type="repeat" description="FG-GAP" evidence="4">
    <location>
        <begin position="112"/>
        <end position="173"/>
    </location>
</feature>
<dbReference type="AlphaFoldDB" id="A0A8B7P556"/>
<dbReference type="GO" id="GO:0098609">
    <property type="term" value="P:cell-cell adhesion"/>
    <property type="evidence" value="ECO:0007669"/>
    <property type="project" value="TreeGrafter"/>
</dbReference>
<feature type="repeat" description="FG-GAP" evidence="4">
    <location>
        <begin position="240"/>
        <end position="298"/>
    </location>
</feature>
<dbReference type="InterPro" id="IPR013517">
    <property type="entry name" value="FG-GAP"/>
</dbReference>
<feature type="repeat" description="FG-GAP" evidence="4">
    <location>
        <begin position="29"/>
        <end position="98"/>
    </location>
</feature>
<sequence length="472" mass="50421">MSSRFLTGALVTATCLIFSGILGFNLEPRIPIVKIGNPNSHFGYSVAQHQSVLETISSKRRVTSWLLVGAPKDHNLQPGTHRSGALWKCPFTSNSSDCVQVHTDGFKDANENLLPPNVDEIKDDQWLGVTVKSQGVGGDVLVCAHRYMHRGPGFQWGFGLCYLLNQNLDMTETMEPCRGKAVAKGHEQYGFCQAGMSGLLLKDEVVLGLPGPYTWRGTVHSHNISKDFFSRDKTQYFGPVTENDSPVDKYSYLGYSVTTGYIETGERDDLVVSAPFYNTRHASGAVYVYTNGRTGIDRDTPYARIEGPAGESRFGFSMTSLGDLNRDGYLDVAIGAPYEDRGAIYIYLGSADGLVLEPSQVLGSADGLVLQPSQVLGSADGLVLEPSQVLGSADGLVLEPSQVLGSADGLVLEPSQVLGSADGLVLEPSQVLGSADGLVLEPSQVLGSADGLVLEPSQVLGSADGLVLEPSQ</sequence>
<dbReference type="Proteomes" id="UP000694843">
    <property type="component" value="Unplaced"/>
</dbReference>
<dbReference type="GO" id="GO:0008305">
    <property type="term" value="C:integrin complex"/>
    <property type="evidence" value="ECO:0007669"/>
    <property type="project" value="InterPro"/>
</dbReference>
<protein>
    <submittedName>
        <fullName evidence="7">Integrin alpha-PS1</fullName>
    </submittedName>
</protein>
<keyword evidence="5" id="KW-0130">Cell adhesion</keyword>
<keyword evidence="3" id="KW-0325">Glycoprotein</keyword>
<evidence type="ECO:0000256" key="4">
    <source>
        <dbReference type="PROSITE-ProRule" id="PRU00803"/>
    </source>
</evidence>
<dbReference type="InterPro" id="IPR028994">
    <property type="entry name" value="Integrin_alpha_N"/>
</dbReference>
<dbReference type="Pfam" id="PF01839">
    <property type="entry name" value="FG-GAP"/>
    <property type="match status" value="1"/>
</dbReference>
<keyword evidence="5 7" id="KW-0401">Integrin</keyword>
<feature type="repeat" description="FG-GAP" evidence="4">
    <location>
        <begin position="300"/>
        <end position="356"/>
    </location>
</feature>
<reference evidence="7" key="1">
    <citation type="submission" date="2025-08" db="UniProtKB">
        <authorList>
            <consortium name="RefSeq"/>
        </authorList>
    </citation>
    <scope>IDENTIFICATION</scope>
    <source>
        <tissue evidence="7">Whole organism</tissue>
    </source>
</reference>
<evidence type="ECO:0000256" key="2">
    <source>
        <dbReference type="ARBA" id="ARBA00022737"/>
    </source>
</evidence>
<dbReference type="GO" id="GO:0009897">
    <property type="term" value="C:external side of plasma membrane"/>
    <property type="evidence" value="ECO:0007669"/>
    <property type="project" value="TreeGrafter"/>
</dbReference>
<accession>A0A8B7P556</accession>
<proteinExistence type="inferred from homology"/>
<feature type="non-terminal residue" evidence="7">
    <location>
        <position position="472"/>
    </location>
</feature>
<evidence type="ECO:0000313" key="7">
    <source>
        <dbReference type="RefSeq" id="XP_018021085.2"/>
    </source>
</evidence>
<comment type="subcellular location">
    <subcellularLocation>
        <location evidence="5">Membrane</location>
        <topology evidence="5">Single-pass type I membrane protein</topology>
    </subcellularLocation>
</comment>
<dbReference type="OrthoDB" id="5317514at2759"/>
<dbReference type="KEGG" id="hazt:108677388"/>
<keyword evidence="5" id="KW-0675">Receptor</keyword>
<dbReference type="SMART" id="SM00191">
    <property type="entry name" value="Int_alpha"/>
    <property type="match status" value="3"/>
</dbReference>
<dbReference type="PROSITE" id="PS51470">
    <property type="entry name" value="FG_GAP"/>
    <property type="match status" value="4"/>
</dbReference>
<dbReference type="OMA" id="RCAIATE"/>
<dbReference type="PANTHER" id="PTHR23220">
    <property type="entry name" value="INTEGRIN ALPHA"/>
    <property type="match status" value="1"/>
</dbReference>
<dbReference type="Gene3D" id="2.130.10.130">
    <property type="entry name" value="Integrin alpha, N-terminal"/>
    <property type="match status" value="2"/>
</dbReference>
<evidence type="ECO:0000256" key="5">
    <source>
        <dbReference type="RuleBase" id="RU003762"/>
    </source>
</evidence>
<gene>
    <name evidence="7" type="primary">LOC108677388</name>
</gene>
<dbReference type="GO" id="GO:0007229">
    <property type="term" value="P:integrin-mediated signaling pathway"/>
    <property type="evidence" value="ECO:0007669"/>
    <property type="project" value="UniProtKB-KW"/>
</dbReference>
<organism evidence="6 7">
    <name type="scientific">Hyalella azteca</name>
    <name type="common">Amphipod</name>
    <dbReference type="NCBI Taxonomy" id="294128"/>
    <lineage>
        <taxon>Eukaryota</taxon>
        <taxon>Metazoa</taxon>
        <taxon>Ecdysozoa</taxon>
        <taxon>Arthropoda</taxon>
        <taxon>Crustacea</taxon>
        <taxon>Multicrustacea</taxon>
        <taxon>Malacostraca</taxon>
        <taxon>Eumalacostraca</taxon>
        <taxon>Peracarida</taxon>
        <taxon>Amphipoda</taxon>
        <taxon>Senticaudata</taxon>
        <taxon>Talitrida</taxon>
        <taxon>Talitroidea</taxon>
        <taxon>Hyalellidae</taxon>
        <taxon>Hyalella</taxon>
    </lineage>
</organism>
<dbReference type="InterPro" id="IPR000413">
    <property type="entry name" value="Integrin_alpha"/>
</dbReference>
<evidence type="ECO:0000256" key="1">
    <source>
        <dbReference type="ARBA" id="ARBA00022729"/>
    </source>
</evidence>
<evidence type="ECO:0000313" key="6">
    <source>
        <dbReference type="Proteomes" id="UP000694843"/>
    </source>
</evidence>
<dbReference type="RefSeq" id="XP_018021085.2">
    <property type="nucleotide sequence ID" value="XM_018165596.2"/>
</dbReference>
<dbReference type="GO" id="GO:0033627">
    <property type="term" value="P:cell adhesion mediated by integrin"/>
    <property type="evidence" value="ECO:0007669"/>
    <property type="project" value="TreeGrafter"/>
</dbReference>
<comment type="similarity">
    <text evidence="5">Belongs to the integrin alpha chain family.</text>
</comment>
<keyword evidence="6" id="KW-1185">Reference proteome</keyword>
<dbReference type="PRINTS" id="PR01185">
    <property type="entry name" value="INTEGRINA"/>
</dbReference>
<name>A0A8B7P556_HYAAZ</name>
<keyword evidence="2" id="KW-0677">Repeat</keyword>
<dbReference type="GO" id="GO:0005178">
    <property type="term" value="F:integrin binding"/>
    <property type="evidence" value="ECO:0007669"/>
    <property type="project" value="TreeGrafter"/>
</dbReference>